<protein>
    <submittedName>
        <fullName evidence="2">Uncharacterized protein</fullName>
    </submittedName>
</protein>
<evidence type="ECO:0000313" key="2">
    <source>
        <dbReference type="EMBL" id="CAE6517918.1"/>
    </source>
</evidence>
<feature type="compositionally biased region" description="Low complexity" evidence="1">
    <location>
        <begin position="197"/>
        <end position="208"/>
    </location>
</feature>
<proteinExistence type="predicted"/>
<feature type="region of interest" description="Disordered" evidence="1">
    <location>
        <begin position="108"/>
        <end position="162"/>
    </location>
</feature>
<accession>A0A8H3HLB1</accession>
<feature type="region of interest" description="Disordered" evidence="1">
    <location>
        <begin position="193"/>
        <end position="231"/>
    </location>
</feature>
<feature type="compositionally biased region" description="Polar residues" evidence="1">
    <location>
        <begin position="210"/>
        <end position="226"/>
    </location>
</feature>
<reference evidence="2" key="1">
    <citation type="submission" date="2021-01" db="EMBL/GenBank/DDBJ databases">
        <authorList>
            <person name="Kaushik A."/>
        </authorList>
    </citation>
    <scope>NUCLEOTIDE SEQUENCE</scope>
    <source>
        <strain evidence="2">AG2-2IIIB</strain>
    </source>
</reference>
<gene>
    <name evidence="2" type="ORF">RDB_LOCUS161706</name>
</gene>
<evidence type="ECO:0000313" key="3">
    <source>
        <dbReference type="Proteomes" id="UP000663843"/>
    </source>
</evidence>
<feature type="compositionally biased region" description="Polar residues" evidence="1">
    <location>
        <begin position="145"/>
        <end position="161"/>
    </location>
</feature>
<evidence type="ECO:0000256" key="1">
    <source>
        <dbReference type="SAM" id="MobiDB-lite"/>
    </source>
</evidence>
<dbReference type="Proteomes" id="UP000663843">
    <property type="component" value="Unassembled WGS sequence"/>
</dbReference>
<organism evidence="2 3">
    <name type="scientific">Rhizoctonia solani</name>
    <dbReference type="NCBI Taxonomy" id="456999"/>
    <lineage>
        <taxon>Eukaryota</taxon>
        <taxon>Fungi</taxon>
        <taxon>Dikarya</taxon>
        <taxon>Basidiomycota</taxon>
        <taxon>Agaricomycotina</taxon>
        <taxon>Agaricomycetes</taxon>
        <taxon>Cantharellales</taxon>
        <taxon>Ceratobasidiaceae</taxon>
        <taxon>Rhizoctonia</taxon>
    </lineage>
</organism>
<comment type="caution">
    <text evidence="2">The sequence shown here is derived from an EMBL/GenBank/DDBJ whole genome shotgun (WGS) entry which is preliminary data.</text>
</comment>
<dbReference type="AlphaFoldDB" id="A0A8H3HLB1"/>
<name>A0A8H3HLB1_9AGAM</name>
<dbReference type="EMBL" id="CAJMWT010006597">
    <property type="protein sequence ID" value="CAE6517918.1"/>
    <property type="molecule type" value="Genomic_DNA"/>
</dbReference>
<sequence>MTFSLEIRLQLGERILRFHRDADSTSVHYVFLVQCVNEESSWWLDLMDFDQMTRAVIYIVKSTNEEVTLGKLQSGDVKFEVDRSLIRRRYPVQNHQVDIRVQVVGSASTRTAPSVDPKPTQPVHGRPPSASSRSRKLLPARSASGPVTTQAPGVTTSNSHVSPPVARRVASLNEVIKEPICLDIAPSSVRSFGLDNDSPPAATSAPDPQKLTSLPNIDLSGSQTLESKPDQDSALDHFIEVARYCARGIKPKPPQITNGHFYETLEAEKTLSLKPLITAETTWKDRFTGLERLIEDAKPSINWSPVENTVGRWHQNSQKWAQLTEEQRQEYRPKPFKGLKPIADLLNSN</sequence>